<evidence type="ECO:0000313" key="3">
    <source>
        <dbReference type="Proteomes" id="UP000217838"/>
    </source>
</evidence>
<protein>
    <submittedName>
        <fullName evidence="2">Uncharacterized protein</fullName>
    </submittedName>
</protein>
<keyword evidence="1" id="KW-0175">Coiled coil</keyword>
<sequence>MTVTLDSSSLPEAMPMDEGPGNFILTTYAVCKKMEENTEKFVKNASEVEKGTQERWKAANEARRLKEHKVAEMHKHVAVFHAVLGVINLGCSIAGATMGIRAETGGLAANLKSFTKSGGDVLTSLGRAVGDHGTKVLEGFQQTRVQEMNSDISKDTEKSQALWEITKRDKESRKEDMKQMQQKIKQATEEAIQKAAATYGPAR</sequence>
<dbReference type="Proteomes" id="UP000217838">
    <property type="component" value="Unassembled WGS sequence"/>
</dbReference>
<comment type="caution">
    <text evidence="2">The sequence shown here is derived from an EMBL/GenBank/DDBJ whole genome shotgun (WGS) entry which is preliminary data.</text>
</comment>
<organism evidence="2 3">
    <name type="scientific">Aerophobetes bacterium</name>
    <dbReference type="NCBI Taxonomy" id="2030807"/>
    <lineage>
        <taxon>Bacteria</taxon>
        <taxon>Candidatus Aerophobota</taxon>
    </lineage>
</organism>
<proteinExistence type="predicted"/>
<gene>
    <name evidence="2" type="ORF">COB11_02835</name>
</gene>
<reference evidence="3" key="1">
    <citation type="submission" date="2017-08" db="EMBL/GenBank/DDBJ databases">
        <title>A dynamic microbial community with high functional redundancy inhabits the cold, oxic subseafloor aquifer.</title>
        <authorList>
            <person name="Tully B.J."/>
            <person name="Wheat C.G."/>
            <person name="Glazer B.T."/>
            <person name="Huber J.A."/>
        </authorList>
    </citation>
    <scope>NUCLEOTIDE SEQUENCE [LARGE SCALE GENOMIC DNA]</scope>
</reference>
<evidence type="ECO:0000256" key="1">
    <source>
        <dbReference type="SAM" id="Coils"/>
    </source>
</evidence>
<evidence type="ECO:0000313" key="2">
    <source>
        <dbReference type="EMBL" id="PCI95188.1"/>
    </source>
</evidence>
<accession>A0A2A4YK41</accession>
<name>A0A2A4YK41_UNCAE</name>
<dbReference type="EMBL" id="NVUU01000026">
    <property type="protein sequence ID" value="PCI95188.1"/>
    <property type="molecule type" value="Genomic_DNA"/>
</dbReference>
<feature type="coiled-coil region" evidence="1">
    <location>
        <begin position="170"/>
        <end position="197"/>
    </location>
</feature>
<dbReference type="AlphaFoldDB" id="A0A2A4YK41"/>